<sequence>MKKLTLTTLLENIFLFAGGALLAASMLFYVLTDMMMNNRMLPDGSGIPAEFIRDSGTVFIFVTGAAFSLTGLIYSGLNAWKKFVSGKPAAGKSA</sequence>
<keyword evidence="1" id="KW-0812">Transmembrane</keyword>
<dbReference type="RefSeq" id="WP_049246541.1">
    <property type="nucleotide sequence ID" value="NZ_CBCYIR010000044.1"/>
</dbReference>
<keyword evidence="1" id="KW-0472">Membrane</keyword>
<evidence type="ECO:0000313" key="2">
    <source>
        <dbReference type="EMBL" id="QDH76095.1"/>
    </source>
</evidence>
<feature type="transmembrane region" description="Helical" evidence="1">
    <location>
        <begin position="12"/>
        <end position="31"/>
    </location>
</feature>
<accession>A0A514C9G1</accession>
<organism evidence="2">
    <name type="scientific">Morganella morganii</name>
    <name type="common">Proteus morganii</name>
    <dbReference type="NCBI Taxonomy" id="582"/>
    <lineage>
        <taxon>Bacteria</taxon>
        <taxon>Pseudomonadati</taxon>
        <taxon>Pseudomonadota</taxon>
        <taxon>Gammaproteobacteria</taxon>
        <taxon>Enterobacterales</taxon>
        <taxon>Morganellaceae</taxon>
        <taxon>Morganella</taxon>
    </lineage>
</organism>
<protein>
    <submittedName>
        <fullName evidence="2">Uncharacterized protein</fullName>
    </submittedName>
</protein>
<proteinExistence type="predicted"/>
<keyword evidence="1" id="KW-1133">Transmembrane helix</keyword>
<reference evidence="2" key="1">
    <citation type="submission" date="2019-04" db="EMBL/GenBank/DDBJ databases">
        <authorList>
            <person name="Hu G."/>
            <person name="Luo X."/>
        </authorList>
    </citation>
    <scope>NUCLEOTIDE SEQUENCE</scope>
    <source>
        <strain evidence="2">MM1L5</strain>
        <plasmid evidence="2">pMM1L5</plasmid>
    </source>
</reference>
<evidence type="ECO:0000256" key="1">
    <source>
        <dbReference type="SAM" id="Phobius"/>
    </source>
</evidence>
<keyword evidence="2" id="KW-0614">Plasmid</keyword>
<dbReference type="EMBL" id="MK851048">
    <property type="protein sequence ID" value="QDH76095.1"/>
    <property type="molecule type" value="Genomic_DNA"/>
</dbReference>
<geneLocation type="plasmid" evidence="2">
    <name>pMM1L5</name>
</geneLocation>
<dbReference type="AlphaFoldDB" id="A0A514C9G1"/>
<name>A0A514C9G1_MORMO</name>
<feature type="transmembrane region" description="Helical" evidence="1">
    <location>
        <begin position="58"/>
        <end position="77"/>
    </location>
</feature>